<dbReference type="Proteomes" id="UP001244552">
    <property type="component" value="Unassembled WGS sequence"/>
</dbReference>
<dbReference type="Gene3D" id="3.40.50.880">
    <property type="match status" value="1"/>
</dbReference>
<comment type="caution">
    <text evidence="1">The sequence shown here is derived from an EMBL/GenBank/DDBJ whole genome shotgun (WGS) entry which is preliminary data.</text>
</comment>
<dbReference type="PANTHER" id="PTHR43235:SF1">
    <property type="entry name" value="GLUTAMINE AMIDOTRANSFERASE PB2B2.05-RELATED"/>
    <property type="match status" value="1"/>
</dbReference>
<reference evidence="1 2" key="1">
    <citation type="submission" date="2023-07" db="EMBL/GenBank/DDBJ databases">
        <title>Genomic Encyclopedia of Type Strains, Phase IV (KMG-IV): sequencing the most valuable type-strain genomes for metagenomic binning, comparative biology and taxonomic classification.</title>
        <authorList>
            <person name="Goeker M."/>
        </authorList>
    </citation>
    <scope>NUCLEOTIDE SEQUENCE [LARGE SCALE GENOMIC DNA]</scope>
    <source>
        <strain evidence="1 2">DSM 19922</strain>
    </source>
</reference>
<name>A0ABU0MKB2_9PROT</name>
<protein>
    <submittedName>
        <fullName evidence="1">Glutamine amidotransferase</fullName>
    </submittedName>
</protein>
<dbReference type="EMBL" id="JAUSVU010000009">
    <property type="protein sequence ID" value="MDQ0533905.1"/>
    <property type="molecule type" value="Genomic_DNA"/>
</dbReference>
<dbReference type="InterPro" id="IPR044668">
    <property type="entry name" value="PuuD-like"/>
</dbReference>
<dbReference type="PANTHER" id="PTHR43235">
    <property type="entry name" value="GLUTAMINE AMIDOTRANSFERASE PB2B2.05-RELATED"/>
    <property type="match status" value="1"/>
</dbReference>
<sequence length="259" mass="28100">MAAIVGRTRPLVGITASVHGSRIAALANRLALWRAGASAVRITAEAPFPIDRLDALVVGGGDDIDASLYGESARPHIRIDPERDRLEMRALDCAARLGLPVLGICRGSQMINVHRGGSLHVDIHEVYEEAPHMRTVLPRKRIWIEPDSRLYHILGIAECRVNALHHQSVDRVGEGLRVVARERAGVVQGIEAPAEPFLIGVQWHPEYLVGDSRQQGLFRRLVATAAGTAPGDEFGGEFGNAFTEDDAGQAARDRIRVSG</sequence>
<proteinExistence type="predicted"/>
<evidence type="ECO:0000313" key="1">
    <source>
        <dbReference type="EMBL" id="MDQ0533905.1"/>
    </source>
</evidence>
<gene>
    <name evidence="1" type="ORF">QO018_002772</name>
</gene>
<dbReference type="Pfam" id="PF07722">
    <property type="entry name" value="Peptidase_C26"/>
    <property type="match status" value="1"/>
</dbReference>
<dbReference type="InterPro" id="IPR011697">
    <property type="entry name" value="Peptidase_C26"/>
</dbReference>
<organism evidence="1 2">
    <name type="scientific">Azospirillum picis</name>
    <dbReference type="NCBI Taxonomy" id="488438"/>
    <lineage>
        <taxon>Bacteria</taxon>
        <taxon>Pseudomonadati</taxon>
        <taxon>Pseudomonadota</taxon>
        <taxon>Alphaproteobacteria</taxon>
        <taxon>Rhodospirillales</taxon>
        <taxon>Azospirillaceae</taxon>
        <taxon>Azospirillum</taxon>
    </lineage>
</organism>
<keyword evidence="1" id="KW-0315">Glutamine amidotransferase</keyword>
<dbReference type="PROSITE" id="PS51273">
    <property type="entry name" value="GATASE_TYPE_1"/>
    <property type="match status" value="1"/>
</dbReference>
<dbReference type="CDD" id="cd01745">
    <property type="entry name" value="GATase1_2"/>
    <property type="match status" value="1"/>
</dbReference>
<dbReference type="SUPFAM" id="SSF52317">
    <property type="entry name" value="Class I glutamine amidotransferase-like"/>
    <property type="match status" value="1"/>
</dbReference>
<evidence type="ECO:0000313" key="2">
    <source>
        <dbReference type="Proteomes" id="UP001244552"/>
    </source>
</evidence>
<accession>A0ABU0MKB2</accession>
<dbReference type="InterPro" id="IPR029062">
    <property type="entry name" value="Class_I_gatase-like"/>
</dbReference>
<keyword evidence="2" id="KW-1185">Reference proteome</keyword>
<dbReference type="RefSeq" id="WP_246513076.1">
    <property type="nucleotide sequence ID" value="NZ_JAGINO010000009.1"/>
</dbReference>